<feature type="region of interest" description="Disordered" evidence="1">
    <location>
        <begin position="573"/>
        <end position="592"/>
    </location>
</feature>
<feature type="compositionally biased region" description="Low complexity" evidence="1">
    <location>
        <begin position="578"/>
        <end position="590"/>
    </location>
</feature>
<protein>
    <submittedName>
        <fullName evidence="3">Heterokaryon incompatibility protein 6 OR allele</fullName>
    </submittedName>
</protein>
<name>A0A8T9CA19_9HELO</name>
<comment type="caution">
    <text evidence="3">The sequence shown here is derived from an EMBL/GenBank/DDBJ whole genome shotgun (WGS) entry which is preliminary data.</text>
</comment>
<accession>A0A8T9CA19</accession>
<dbReference type="Pfam" id="PF06985">
    <property type="entry name" value="HET"/>
    <property type="match status" value="1"/>
</dbReference>
<organism evidence="3 4">
    <name type="scientific">Lachnellula suecica</name>
    <dbReference type="NCBI Taxonomy" id="602035"/>
    <lineage>
        <taxon>Eukaryota</taxon>
        <taxon>Fungi</taxon>
        <taxon>Dikarya</taxon>
        <taxon>Ascomycota</taxon>
        <taxon>Pezizomycotina</taxon>
        <taxon>Leotiomycetes</taxon>
        <taxon>Helotiales</taxon>
        <taxon>Lachnaceae</taxon>
        <taxon>Lachnellula</taxon>
    </lineage>
</organism>
<dbReference type="InterPro" id="IPR010730">
    <property type="entry name" value="HET"/>
</dbReference>
<evidence type="ECO:0000313" key="4">
    <source>
        <dbReference type="Proteomes" id="UP000469558"/>
    </source>
</evidence>
<sequence>MSQDRKKSISLAEDAILNAELEPPSPRVERCSAPDFLPTSGRSEPRLKAMIQKKILPSVLTNRFKYSAIADDEIRLLGIRRGKTDDDMFCVIFKRRLEDVLYKYEALSYCWGAERADCEIHIQDLNVQLPRQHKKKLSFVDAAQLKGPRRFFVRPSLITAMTRLRREEKDVTLWIDAICKDQTPEGKEEKQKQLARMAEIYNSAFNVCIWLGEADIQGHSDSAMQLDRKITDFHTFDMLVASQEAKSQWVDLVDLMKRSWFSRRWVVQEVALARRASVHCGTKVIHWDDFCDAISLLNDKIERLRDNFGNHDVFGDVEGLSASILVTSLHDVCRKSDDGAIQEHLIGLETLVSTLLTFETSNYHDTIFSLISIAKDTPQSFLPGAVSSSLERKTLPFQITVDYRRSVRDLYIEFIRFCVETSGSLDIICRHWAPPVTNPFDETVPMPSWISSLSNSPFGLPQKAQGRQNGENFVKCFGRDARKRYNASRGVEPNNFTFRKNVLGPPSRSRAFSAVGRTKEDTSVLQVIPENSRTNGKGPSQVPEGRPDDRLSVPERLTSSNLGRLITSNIHPATGDLVSPVPTSASSAPSTKEKEEIYNGILKVSGFRLGSILDHSDVIRRGMIPGDWLVAMGWAKDKSQNRVPERLWRTLVADRNPDGGSPPGWYQRACLHCLMDTRITDLYGNLNASSYASRKTAGMTVQFLKRVESVVWNRRFFRGGEKDDVFFGLAPEQAQKGDLVCILFGCTVPVILRELKPTGDVPLYQVMGEAYVHGKMDGEAVADGPSLDPLIEFLELK</sequence>
<feature type="region of interest" description="Disordered" evidence="1">
    <location>
        <begin position="528"/>
        <end position="554"/>
    </location>
</feature>
<dbReference type="PANTHER" id="PTHR24148:SF64">
    <property type="entry name" value="HETEROKARYON INCOMPATIBILITY DOMAIN-CONTAINING PROTEIN"/>
    <property type="match status" value="1"/>
</dbReference>
<proteinExistence type="predicted"/>
<dbReference type="AlphaFoldDB" id="A0A8T9CA19"/>
<keyword evidence="4" id="KW-1185">Reference proteome</keyword>
<dbReference type="Proteomes" id="UP000469558">
    <property type="component" value="Unassembled WGS sequence"/>
</dbReference>
<reference evidence="3 4" key="1">
    <citation type="submission" date="2018-05" db="EMBL/GenBank/DDBJ databases">
        <title>Genome sequencing and assembly of the regulated plant pathogen Lachnellula willkommii and related sister species for the development of diagnostic species identification markers.</title>
        <authorList>
            <person name="Giroux E."/>
            <person name="Bilodeau G."/>
        </authorList>
    </citation>
    <scope>NUCLEOTIDE SEQUENCE [LARGE SCALE GENOMIC DNA]</scope>
    <source>
        <strain evidence="3 4">CBS 268.59</strain>
    </source>
</reference>
<dbReference type="EMBL" id="QGMK01000295">
    <property type="protein sequence ID" value="TVY82619.1"/>
    <property type="molecule type" value="Genomic_DNA"/>
</dbReference>
<feature type="domain" description="Heterokaryon incompatibility" evidence="2">
    <location>
        <begin position="104"/>
        <end position="269"/>
    </location>
</feature>
<dbReference type="PANTHER" id="PTHR24148">
    <property type="entry name" value="ANKYRIN REPEAT DOMAIN-CONTAINING PROTEIN 39 HOMOLOG-RELATED"/>
    <property type="match status" value="1"/>
</dbReference>
<evidence type="ECO:0000313" key="3">
    <source>
        <dbReference type="EMBL" id="TVY82619.1"/>
    </source>
</evidence>
<dbReference type="OrthoDB" id="3477286at2759"/>
<gene>
    <name evidence="3" type="primary">het-6_6</name>
    <name evidence="3" type="ORF">LSUE1_G003115</name>
</gene>
<dbReference type="Pfam" id="PF26639">
    <property type="entry name" value="Het-6_barrel"/>
    <property type="match status" value="1"/>
</dbReference>
<dbReference type="InterPro" id="IPR052895">
    <property type="entry name" value="HetReg/Transcr_Mod"/>
</dbReference>
<feature type="compositionally biased region" description="Polar residues" evidence="1">
    <location>
        <begin position="528"/>
        <end position="538"/>
    </location>
</feature>
<evidence type="ECO:0000259" key="2">
    <source>
        <dbReference type="Pfam" id="PF06985"/>
    </source>
</evidence>
<evidence type="ECO:0000256" key="1">
    <source>
        <dbReference type="SAM" id="MobiDB-lite"/>
    </source>
</evidence>